<dbReference type="Proteomes" id="UP001219584">
    <property type="component" value="Chromosome"/>
</dbReference>
<evidence type="ECO:0008006" key="3">
    <source>
        <dbReference type="Google" id="ProtNLM"/>
    </source>
</evidence>
<keyword evidence="2" id="KW-1185">Reference proteome</keyword>
<dbReference type="Gene3D" id="1.20.120.330">
    <property type="entry name" value="Nucleotidyltransferases domain 2"/>
    <property type="match status" value="1"/>
</dbReference>
<proteinExistence type="predicted"/>
<sequence length="139" mass="15634">MTVNEADDDWSDEDRQHLAEQAVRHAERLSLYASLESRLGIPNGFIENLDSEKDDWAYIVKTAVLCEAAVTHALVSIVADDENRSVWYDHFSDLPNGKRLELAVKLSVISKGVKDQLNAVAQFRNSFAHVVVNPSRTLR</sequence>
<name>A0ABY8IAE8_9BURK</name>
<gene>
    <name evidence="1" type="ORF">P9875_12525</name>
</gene>
<organism evidence="1 2">
    <name type="scientific">Janthinobacterium rivuli</name>
    <dbReference type="NCBI Taxonomy" id="2751478"/>
    <lineage>
        <taxon>Bacteria</taxon>
        <taxon>Pseudomonadati</taxon>
        <taxon>Pseudomonadota</taxon>
        <taxon>Betaproteobacteria</taxon>
        <taxon>Burkholderiales</taxon>
        <taxon>Oxalobacteraceae</taxon>
        <taxon>Janthinobacterium</taxon>
    </lineage>
</organism>
<evidence type="ECO:0000313" key="2">
    <source>
        <dbReference type="Proteomes" id="UP001219584"/>
    </source>
</evidence>
<dbReference type="EMBL" id="CP121464">
    <property type="protein sequence ID" value="WFR81926.1"/>
    <property type="molecule type" value="Genomic_DNA"/>
</dbReference>
<dbReference type="RefSeq" id="WP_278318558.1">
    <property type="nucleotide sequence ID" value="NZ_CP121464.1"/>
</dbReference>
<protein>
    <recommendedName>
        <fullName evidence="3">DUF4145 domain-containing protein</fullName>
    </recommendedName>
</protein>
<accession>A0ABY8IAE8</accession>
<evidence type="ECO:0000313" key="1">
    <source>
        <dbReference type="EMBL" id="WFR81926.1"/>
    </source>
</evidence>
<reference evidence="1 2" key="1">
    <citation type="submission" date="2023-04" db="EMBL/GenBank/DDBJ databases">
        <title>Nanopore sequencing of Janthinobacterium from water.</title>
        <authorList>
            <person name="Ciuchcinski K."/>
            <person name="Rokowska A."/>
            <person name="Dziewit L."/>
        </authorList>
    </citation>
    <scope>NUCLEOTIDE SEQUENCE [LARGE SCALE GENOMIC DNA]</scope>
    <source>
        <strain evidence="1 2">DEMB2</strain>
    </source>
</reference>